<feature type="region of interest" description="Disordered" evidence="1">
    <location>
        <begin position="234"/>
        <end position="286"/>
    </location>
</feature>
<dbReference type="SUPFAM" id="SSF81383">
    <property type="entry name" value="F-box domain"/>
    <property type="match status" value="1"/>
</dbReference>
<reference evidence="3 4" key="1">
    <citation type="submission" date="2019-10" db="EMBL/GenBank/DDBJ databases">
        <authorList>
            <person name="Palmer J.M."/>
        </authorList>
    </citation>
    <scope>NUCLEOTIDE SEQUENCE [LARGE SCALE GENOMIC DNA]</scope>
    <source>
        <strain evidence="3 4">TWF730</strain>
    </source>
</reference>
<dbReference type="EMBL" id="JAVHNS010000018">
    <property type="protein sequence ID" value="KAK6331461.1"/>
    <property type="molecule type" value="Genomic_DNA"/>
</dbReference>
<protein>
    <recommendedName>
        <fullName evidence="2">F-box domain-containing protein</fullName>
    </recommendedName>
</protein>
<sequence length="426" mass="49238">MSVQRVFQISELLGQILSYLDPLCLIRLRSVSKSFNYAIFTSPPLSFYTGNGLIYGKHYASEETPQLSENSIFTPMGLHILSGFWKQLTPHIIRIPSLGPSIPKSKQKGRRGAKVNPIKNVNRSGLLAHINSIYATFMPAFTKFQMLNPRIRVKTWKFEKSEHWRQLDIPSTGEFDRVFFPMSRHPVYKEYLPFRILVDMLTFVYEFALEEGEGGSGVGLWDIFAKFEVEAIVCEEEEEEEEDKEGSDGEKDDGEDEEEDGSDKTESLYEEDSGEESGDETESEIEEDIEFSFNEGDPHISFDDPGPSNYINEADLYLYNNSTVDWWYEDEEEEWRSSRAREKKRLERNRARYKRARLSKKYSKILKLTKKETSTDWKACSGCEKVMDTIMFGGCRPWGLDVANSPVTGDFPSSIRRYVIRPERHI</sequence>
<evidence type="ECO:0000313" key="4">
    <source>
        <dbReference type="Proteomes" id="UP001373714"/>
    </source>
</evidence>
<dbReference type="SMART" id="SM00256">
    <property type="entry name" value="FBOX"/>
    <property type="match status" value="1"/>
</dbReference>
<dbReference type="AlphaFoldDB" id="A0AAV9TYR9"/>
<feature type="compositionally biased region" description="Acidic residues" evidence="1">
    <location>
        <begin position="268"/>
        <end position="286"/>
    </location>
</feature>
<evidence type="ECO:0000313" key="3">
    <source>
        <dbReference type="EMBL" id="KAK6331461.1"/>
    </source>
</evidence>
<accession>A0AAV9TYR9</accession>
<organism evidence="3 4">
    <name type="scientific">Orbilia blumenaviensis</name>
    <dbReference type="NCBI Taxonomy" id="1796055"/>
    <lineage>
        <taxon>Eukaryota</taxon>
        <taxon>Fungi</taxon>
        <taxon>Dikarya</taxon>
        <taxon>Ascomycota</taxon>
        <taxon>Pezizomycotina</taxon>
        <taxon>Orbiliomycetes</taxon>
        <taxon>Orbiliales</taxon>
        <taxon>Orbiliaceae</taxon>
        <taxon>Orbilia</taxon>
    </lineage>
</organism>
<proteinExistence type="predicted"/>
<feature type="domain" description="F-box" evidence="2">
    <location>
        <begin position="9"/>
        <end position="48"/>
    </location>
</feature>
<gene>
    <name evidence="3" type="ORF">TWF730_004543</name>
</gene>
<dbReference type="Pfam" id="PF00646">
    <property type="entry name" value="F-box"/>
    <property type="match status" value="1"/>
</dbReference>
<dbReference type="Proteomes" id="UP001373714">
    <property type="component" value="Unassembled WGS sequence"/>
</dbReference>
<comment type="caution">
    <text evidence="3">The sequence shown here is derived from an EMBL/GenBank/DDBJ whole genome shotgun (WGS) entry which is preliminary data.</text>
</comment>
<evidence type="ECO:0000256" key="1">
    <source>
        <dbReference type="SAM" id="MobiDB-lite"/>
    </source>
</evidence>
<dbReference type="InterPro" id="IPR001810">
    <property type="entry name" value="F-box_dom"/>
</dbReference>
<evidence type="ECO:0000259" key="2">
    <source>
        <dbReference type="SMART" id="SM00256"/>
    </source>
</evidence>
<dbReference type="CDD" id="cd09917">
    <property type="entry name" value="F-box_SF"/>
    <property type="match status" value="1"/>
</dbReference>
<feature type="compositionally biased region" description="Acidic residues" evidence="1">
    <location>
        <begin position="234"/>
        <end position="261"/>
    </location>
</feature>
<keyword evidence="4" id="KW-1185">Reference proteome</keyword>
<name>A0AAV9TYR9_9PEZI</name>
<dbReference type="InterPro" id="IPR036047">
    <property type="entry name" value="F-box-like_dom_sf"/>
</dbReference>